<evidence type="ECO:0000313" key="10">
    <source>
        <dbReference type="EMBL" id="KIK51065.1"/>
    </source>
</evidence>
<dbReference type="OrthoDB" id="420264at2759"/>
<dbReference type="GO" id="GO:0005634">
    <property type="term" value="C:nucleus"/>
    <property type="evidence" value="ECO:0007669"/>
    <property type="project" value="TreeGrafter"/>
</dbReference>
<evidence type="ECO:0000256" key="4">
    <source>
        <dbReference type="ARBA" id="ARBA00022723"/>
    </source>
</evidence>
<feature type="binding site" evidence="8">
    <location>
        <position position="61"/>
    </location>
    <ligand>
        <name>Zn(2+)</name>
        <dbReference type="ChEBI" id="CHEBI:29105"/>
    </ligand>
</feature>
<dbReference type="GO" id="GO:0005739">
    <property type="term" value="C:mitochondrion"/>
    <property type="evidence" value="ECO:0007669"/>
    <property type="project" value="UniProtKB-SubCell"/>
</dbReference>
<dbReference type="HOGENOM" id="CLU_1555427_0_0_1"/>
<dbReference type="EMBL" id="KN834874">
    <property type="protein sequence ID" value="KIK51065.1"/>
    <property type="molecule type" value="Genomic_DNA"/>
</dbReference>
<sequence length="172" mass="19793">MCFTQNIDTLERRAGVSADKIIEAHRSFATQRCIKCRTPSDNAKMKEMVLKFSEDKVVPRCEKKGCRGLVKPDIVFFSEAVSYSHCSVRSFLLLIHFSHTTTAPTRIQPIPKDHPERNRPVHRYWHVSLYTPSPHWHSYAQMNALERSSTLTSLETLGLETTMSYYSESATR</sequence>
<organism evidence="10 11">
    <name type="scientific">Collybiopsis luxurians FD-317 M1</name>
    <dbReference type="NCBI Taxonomy" id="944289"/>
    <lineage>
        <taxon>Eukaryota</taxon>
        <taxon>Fungi</taxon>
        <taxon>Dikarya</taxon>
        <taxon>Basidiomycota</taxon>
        <taxon>Agaricomycotina</taxon>
        <taxon>Agaricomycetes</taxon>
        <taxon>Agaricomycetidae</taxon>
        <taxon>Agaricales</taxon>
        <taxon>Marasmiineae</taxon>
        <taxon>Omphalotaceae</taxon>
        <taxon>Collybiopsis</taxon>
        <taxon>Collybiopsis luxurians</taxon>
    </lineage>
</organism>
<dbReference type="PANTHER" id="PTHR11085:SF6">
    <property type="entry name" value="NAD-DEPENDENT PROTEIN DEACETYLASE SIRTUIN-2"/>
    <property type="match status" value="1"/>
</dbReference>
<feature type="binding site" evidence="8">
    <location>
        <position position="36"/>
    </location>
    <ligand>
        <name>Zn(2+)</name>
        <dbReference type="ChEBI" id="CHEBI:29105"/>
    </ligand>
</feature>
<dbReference type="InterPro" id="IPR026590">
    <property type="entry name" value="Ssirtuin_cat_dom"/>
</dbReference>
<accession>A0A0D0ALK7</accession>
<evidence type="ECO:0000256" key="5">
    <source>
        <dbReference type="ARBA" id="ARBA00022833"/>
    </source>
</evidence>
<keyword evidence="4 8" id="KW-0479">Metal-binding</keyword>
<proteinExistence type="inferred from homology"/>
<dbReference type="InterPro" id="IPR029035">
    <property type="entry name" value="DHS-like_NAD/FAD-binding_dom"/>
</dbReference>
<gene>
    <name evidence="10" type="ORF">GYMLUDRAFT_408249</name>
</gene>
<dbReference type="PANTHER" id="PTHR11085">
    <property type="entry name" value="NAD-DEPENDENT PROTEIN DEACYLASE SIRTUIN-5, MITOCHONDRIAL-RELATED"/>
    <property type="match status" value="1"/>
</dbReference>
<dbReference type="PROSITE" id="PS50305">
    <property type="entry name" value="SIRTUIN"/>
    <property type="match status" value="1"/>
</dbReference>
<keyword evidence="3" id="KW-0808">Transferase</keyword>
<reference evidence="10 11" key="1">
    <citation type="submission" date="2014-04" db="EMBL/GenBank/DDBJ databases">
        <title>Evolutionary Origins and Diversification of the Mycorrhizal Mutualists.</title>
        <authorList>
            <consortium name="DOE Joint Genome Institute"/>
            <consortium name="Mycorrhizal Genomics Consortium"/>
            <person name="Kohler A."/>
            <person name="Kuo A."/>
            <person name="Nagy L.G."/>
            <person name="Floudas D."/>
            <person name="Copeland A."/>
            <person name="Barry K.W."/>
            <person name="Cichocki N."/>
            <person name="Veneault-Fourrey C."/>
            <person name="LaButti K."/>
            <person name="Lindquist E.A."/>
            <person name="Lipzen A."/>
            <person name="Lundell T."/>
            <person name="Morin E."/>
            <person name="Murat C."/>
            <person name="Riley R."/>
            <person name="Ohm R."/>
            <person name="Sun H."/>
            <person name="Tunlid A."/>
            <person name="Henrissat B."/>
            <person name="Grigoriev I.V."/>
            <person name="Hibbett D.S."/>
            <person name="Martin F."/>
        </authorList>
    </citation>
    <scope>NUCLEOTIDE SEQUENCE [LARGE SCALE GENOMIC DNA]</scope>
    <source>
        <strain evidence="10 11">FD-317 M1</strain>
    </source>
</reference>
<protein>
    <recommendedName>
        <fullName evidence="9">Deacetylase sirtuin-type domain-containing protein</fullName>
    </recommendedName>
</protein>
<feature type="binding site" evidence="8">
    <location>
        <position position="33"/>
    </location>
    <ligand>
        <name>Zn(2+)</name>
        <dbReference type="ChEBI" id="CHEBI:29105"/>
    </ligand>
</feature>
<evidence type="ECO:0000256" key="1">
    <source>
        <dbReference type="ARBA" id="ARBA00004173"/>
    </source>
</evidence>
<dbReference type="InterPro" id="IPR050134">
    <property type="entry name" value="NAD-dep_sirtuin_deacylases"/>
</dbReference>
<dbReference type="GO" id="GO:0017136">
    <property type="term" value="F:histone deacetylase activity, NAD-dependent"/>
    <property type="evidence" value="ECO:0007669"/>
    <property type="project" value="TreeGrafter"/>
</dbReference>
<dbReference type="SUPFAM" id="SSF52467">
    <property type="entry name" value="DHS-like NAD/FAD-binding domain"/>
    <property type="match status" value="1"/>
</dbReference>
<evidence type="ECO:0000256" key="7">
    <source>
        <dbReference type="ARBA" id="ARBA00023128"/>
    </source>
</evidence>
<dbReference type="Pfam" id="PF02146">
    <property type="entry name" value="SIR2"/>
    <property type="match status" value="1"/>
</dbReference>
<name>A0A0D0ALK7_9AGAR</name>
<evidence type="ECO:0000259" key="9">
    <source>
        <dbReference type="PROSITE" id="PS50305"/>
    </source>
</evidence>
<comment type="similarity">
    <text evidence="2">Belongs to the sirtuin family. Class I subfamily.</text>
</comment>
<feature type="domain" description="Deacetylase sirtuin-type" evidence="9">
    <location>
        <begin position="1"/>
        <end position="160"/>
    </location>
</feature>
<feature type="binding site" evidence="8">
    <location>
        <position position="66"/>
    </location>
    <ligand>
        <name>Zn(2+)</name>
        <dbReference type="ChEBI" id="CHEBI:29105"/>
    </ligand>
</feature>
<evidence type="ECO:0000256" key="3">
    <source>
        <dbReference type="ARBA" id="ARBA00022679"/>
    </source>
</evidence>
<evidence type="ECO:0000313" key="11">
    <source>
        <dbReference type="Proteomes" id="UP000053593"/>
    </source>
</evidence>
<evidence type="ECO:0000256" key="2">
    <source>
        <dbReference type="ARBA" id="ARBA00006924"/>
    </source>
</evidence>
<evidence type="ECO:0000256" key="8">
    <source>
        <dbReference type="PROSITE-ProRule" id="PRU00236"/>
    </source>
</evidence>
<dbReference type="AlphaFoldDB" id="A0A0D0ALK7"/>
<keyword evidence="6" id="KW-0520">NAD</keyword>
<feature type="active site" description="Proton acceptor" evidence="8">
    <location>
        <position position="25"/>
    </location>
</feature>
<dbReference type="InterPro" id="IPR003000">
    <property type="entry name" value="Sirtuin"/>
</dbReference>
<comment type="subcellular location">
    <subcellularLocation>
        <location evidence="1">Mitochondrion</location>
    </subcellularLocation>
</comment>
<evidence type="ECO:0000256" key="6">
    <source>
        <dbReference type="ARBA" id="ARBA00023027"/>
    </source>
</evidence>
<dbReference type="Gene3D" id="3.40.50.1220">
    <property type="entry name" value="TPP-binding domain"/>
    <property type="match status" value="1"/>
</dbReference>
<keyword evidence="5 8" id="KW-0862">Zinc</keyword>
<dbReference type="GO" id="GO:0070403">
    <property type="term" value="F:NAD+ binding"/>
    <property type="evidence" value="ECO:0007669"/>
    <property type="project" value="InterPro"/>
</dbReference>
<dbReference type="Proteomes" id="UP000053593">
    <property type="component" value="Unassembled WGS sequence"/>
</dbReference>
<keyword evidence="11" id="KW-1185">Reference proteome</keyword>
<dbReference type="GO" id="GO:0046872">
    <property type="term" value="F:metal ion binding"/>
    <property type="evidence" value="ECO:0007669"/>
    <property type="project" value="UniProtKB-KW"/>
</dbReference>
<keyword evidence="7" id="KW-0496">Mitochondrion</keyword>